<feature type="region of interest" description="Disordered" evidence="1">
    <location>
        <begin position="1"/>
        <end position="48"/>
    </location>
</feature>
<evidence type="ECO:0000313" key="2">
    <source>
        <dbReference type="EMBL" id="SDY04972.1"/>
    </source>
</evidence>
<feature type="compositionally biased region" description="Polar residues" evidence="1">
    <location>
        <begin position="1"/>
        <end position="12"/>
    </location>
</feature>
<accession>A0A1H3GNR9</accession>
<reference evidence="3" key="1">
    <citation type="submission" date="2016-10" db="EMBL/GenBank/DDBJ databases">
        <authorList>
            <person name="Varghese N."/>
            <person name="Submissions S."/>
        </authorList>
    </citation>
    <scope>NUCLEOTIDE SEQUENCE [LARGE SCALE GENOMIC DNA]</scope>
    <source>
        <strain evidence="3">VPI 5359</strain>
    </source>
</reference>
<dbReference type="RefSeq" id="WP_090245740.1">
    <property type="nucleotide sequence ID" value="NZ_FNOU01000014.1"/>
</dbReference>
<sequence>MMKEATGTTYKNPLTDEREEIGTDERKSGNYVNPQAKLRDTKKDEVTKNTCKCEMNETE</sequence>
<keyword evidence="3" id="KW-1185">Reference proteome</keyword>
<dbReference type="STRING" id="1528.SAMN04488579_11474"/>
<feature type="compositionally biased region" description="Basic and acidic residues" evidence="1">
    <location>
        <begin position="37"/>
        <end position="47"/>
    </location>
</feature>
<organism evidence="2 3">
    <name type="scientific">Eubacterium barkeri</name>
    <name type="common">Clostridium barkeri</name>
    <dbReference type="NCBI Taxonomy" id="1528"/>
    <lineage>
        <taxon>Bacteria</taxon>
        <taxon>Bacillati</taxon>
        <taxon>Bacillota</taxon>
        <taxon>Clostridia</taxon>
        <taxon>Eubacteriales</taxon>
        <taxon>Eubacteriaceae</taxon>
        <taxon>Eubacterium</taxon>
    </lineage>
</organism>
<evidence type="ECO:0000313" key="3">
    <source>
        <dbReference type="Proteomes" id="UP000199652"/>
    </source>
</evidence>
<evidence type="ECO:0000256" key="1">
    <source>
        <dbReference type="SAM" id="MobiDB-lite"/>
    </source>
</evidence>
<dbReference type="EMBL" id="FNOU01000014">
    <property type="protein sequence ID" value="SDY04972.1"/>
    <property type="molecule type" value="Genomic_DNA"/>
</dbReference>
<proteinExistence type="predicted"/>
<gene>
    <name evidence="2" type="ORF">SAMN04488579_11474</name>
</gene>
<feature type="compositionally biased region" description="Basic and acidic residues" evidence="1">
    <location>
        <begin position="14"/>
        <end position="28"/>
    </location>
</feature>
<protein>
    <submittedName>
        <fullName evidence="2">Uncharacterized protein</fullName>
    </submittedName>
</protein>
<name>A0A1H3GNR9_EUBBA</name>
<dbReference type="AlphaFoldDB" id="A0A1H3GNR9"/>
<dbReference type="Proteomes" id="UP000199652">
    <property type="component" value="Unassembled WGS sequence"/>
</dbReference>